<dbReference type="Proteomes" id="UP000521075">
    <property type="component" value="Unassembled WGS sequence"/>
</dbReference>
<evidence type="ECO:0000313" key="2">
    <source>
        <dbReference type="EMBL" id="NYK09398.1"/>
    </source>
</evidence>
<dbReference type="EMBL" id="JACCHJ010000001">
    <property type="protein sequence ID" value="NYK09398.1"/>
    <property type="molecule type" value="Genomic_DNA"/>
</dbReference>
<protein>
    <submittedName>
        <fullName evidence="2">Uncharacterized protein</fullName>
    </submittedName>
</protein>
<sequence length="57" mass="6723">MDDLTGTADERRQRLSELAAEAEFEAEWLQRQLALVLEEWARAESELRVAAERREDY</sequence>
<dbReference type="RefSeq" id="WP_179700377.1">
    <property type="nucleotide sequence ID" value="NZ_BAAAHA010000003.1"/>
</dbReference>
<keyword evidence="1" id="KW-0175">Coiled coil</keyword>
<organism evidence="2 3">
    <name type="scientific">Leifsonia naganoensis</name>
    <dbReference type="NCBI Taxonomy" id="150025"/>
    <lineage>
        <taxon>Bacteria</taxon>
        <taxon>Bacillati</taxon>
        <taxon>Actinomycetota</taxon>
        <taxon>Actinomycetes</taxon>
        <taxon>Micrococcales</taxon>
        <taxon>Microbacteriaceae</taxon>
        <taxon>Leifsonia</taxon>
    </lineage>
</organism>
<accession>A0A853DLS3</accession>
<feature type="coiled-coil region" evidence="1">
    <location>
        <begin position="1"/>
        <end position="32"/>
    </location>
</feature>
<comment type="caution">
    <text evidence="2">The sequence shown here is derived from an EMBL/GenBank/DDBJ whole genome shotgun (WGS) entry which is preliminary data.</text>
</comment>
<evidence type="ECO:0000256" key="1">
    <source>
        <dbReference type="SAM" id="Coils"/>
    </source>
</evidence>
<keyword evidence="3" id="KW-1185">Reference proteome</keyword>
<evidence type="ECO:0000313" key="3">
    <source>
        <dbReference type="Proteomes" id="UP000521075"/>
    </source>
</evidence>
<reference evidence="2 3" key="1">
    <citation type="submission" date="2020-07" db="EMBL/GenBank/DDBJ databases">
        <title>Sequencing the genomes of 1000 actinobacteria strains.</title>
        <authorList>
            <person name="Klenk H.-P."/>
        </authorList>
    </citation>
    <scope>NUCLEOTIDE SEQUENCE [LARGE SCALE GENOMIC DNA]</scope>
    <source>
        <strain evidence="2 3">DSM 15166</strain>
    </source>
</reference>
<dbReference type="AlphaFoldDB" id="A0A853DLS3"/>
<gene>
    <name evidence="2" type="ORF">HNR14_001279</name>
</gene>
<name>A0A853DLS3_9MICO</name>
<proteinExistence type="predicted"/>